<organism evidence="7 8">
    <name type="scientific">Protea cynaroides</name>
    <dbReference type="NCBI Taxonomy" id="273540"/>
    <lineage>
        <taxon>Eukaryota</taxon>
        <taxon>Viridiplantae</taxon>
        <taxon>Streptophyta</taxon>
        <taxon>Embryophyta</taxon>
        <taxon>Tracheophyta</taxon>
        <taxon>Spermatophyta</taxon>
        <taxon>Magnoliopsida</taxon>
        <taxon>Proteales</taxon>
        <taxon>Proteaceae</taxon>
        <taxon>Protea</taxon>
    </lineage>
</organism>
<dbReference type="InterPro" id="IPR008949">
    <property type="entry name" value="Isoprenoid_synthase_dom_sf"/>
</dbReference>
<reference evidence="7" key="1">
    <citation type="journal article" date="2023" name="Plant J.">
        <title>The genome of the king protea, Protea cynaroides.</title>
        <authorList>
            <person name="Chang J."/>
            <person name="Duong T.A."/>
            <person name="Schoeman C."/>
            <person name="Ma X."/>
            <person name="Roodt D."/>
            <person name="Barker N."/>
            <person name="Li Z."/>
            <person name="Van de Peer Y."/>
            <person name="Mizrachi E."/>
        </authorList>
    </citation>
    <scope>NUCLEOTIDE SEQUENCE</scope>
    <source>
        <tissue evidence="7">Young leaves</tissue>
    </source>
</reference>
<keyword evidence="3" id="KW-0460">Magnesium</keyword>
<dbReference type="Proteomes" id="UP001141806">
    <property type="component" value="Unassembled WGS sequence"/>
</dbReference>
<evidence type="ECO:0000313" key="8">
    <source>
        <dbReference type="Proteomes" id="UP001141806"/>
    </source>
</evidence>
<dbReference type="OrthoDB" id="2343925at2759"/>
<dbReference type="FunFam" id="1.10.600.10:FF:000005">
    <property type="entry name" value="Ent-kaur-16-ene synthase, chloroplastic"/>
    <property type="match status" value="1"/>
</dbReference>
<dbReference type="SUPFAM" id="SSF48239">
    <property type="entry name" value="Terpenoid cyclases/Protein prenyltransferases"/>
    <property type="match status" value="2"/>
</dbReference>
<dbReference type="GO" id="GO:0000287">
    <property type="term" value="F:magnesium ion binding"/>
    <property type="evidence" value="ECO:0007669"/>
    <property type="project" value="InterPro"/>
</dbReference>
<evidence type="ECO:0000256" key="2">
    <source>
        <dbReference type="ARBA" id="ARBA00022723"/>
    </source>
</evidence>
<dbReference type="InterPro" id="IPR005630">
    <property type="entry name" value="Terpene_synthase_metal-bd"/>
</dbReference>
<keyword evidence="4" id="KW-0456">Lyase</keyword>
<evidence type="ECO:0008006" key="9">
    <source>
        <dbReference type="Google" id="ProtNLM"/>
    </source>
</evidence>
<gene>
    <name evidence="7" type="ORF">NE237_032772</name>
</gene>
<dbReference type="SFLD" id="SFLDG01014">
    <property type="entry name" value="Terpene_Cyclase_Like_1_N-term"/>
    <property type="match status" value="1"/>
</dbReference>
<comment type="caution">
    <text evidence="7">The sequence shown here is derived from an EMBL/GenBank/DDBJ whole genome shotgun (WGS) entry which is preliminary data.</text>
</comment>
<accession>A0A9Q0L469</accession>
<sequence>MSLCYHHSVLKEPRRWRSTSVSVSLDSGLKIAQRSKDATVCFQGPKDRIKELFSKVELSVSCYDTAWVAMVPSPTSPQYPYFPKCVTWLLENQLPDGSWGLPHSQSILTKDALSSTLACALALKRWNVGEEHVKKGIHFIVSNFASATNEKQHSPIGFDIIFPGMIDYAKDMGLNLPLSPSILDSLLQKRYLEFKRASISGSERRKAYLAYVAEGLGKLQDWNGVMKYQRENGSLFNSPSTTAAAFIQFQDANCLNYLRSVLERFGNAVPTTYPSDTYGRLSMVDILVGLGIDRHFRDEIRIVLDETYRYWLQGEEEIFLDPTTCAMAFRILRINGYDVSSDALAQFDEKLYFSDPLGGCMEDVSALLELYKASEIRILPNEPVLENLNFWLSRCLEQELSNDSLSEDGVHKYMSKQVEYTLKFPHYTSLERLQSRRNIENYNANGLRILKTASRCLNINNRNFLQLAVEDFNFCQAIHRKELQHLELWVKENKLDKLKFARQKLVYCYFSGAATLFSPELSDARLSWAKNGVLTTVIDDFFDCGGSKEELITLIELVEKWDGNQATHCCSEQVQIIFSALHNTITELGNKAFAWQRRRVTSNLIEIWLSLLYSMMREAEWAGNNSVPTMDEYMTNGYVSMALGPIVLPVLYFVGPELSEEVVKGTEYHNLYKLMSTCGRLLNDIQGFKREAKQGKLNSVLLQMMHSSVSITKEEAIKEIKATIDSNRRQLLELVLQTEESVVPRACKDVFWKMSKILHLFYMRNDGFSSPSEMVKYVNDVIYEPIDPIEL</sequence>
<keyword evidence="2" id="KW-0479">Metal-binding</keyword>
<dbReference type="PANTHER" id="PTHR31739">
    <property type="entry name" value="ENT-COPALYL DIPHOSPHATE SYNTHASE, CHLOROPLASTIC"/>
    <property type="match status" value="1"/>
</dbReference>
<dbReference type="GO" id="GO:0016102">
    <property type="term" value="P:diterpenoid biosynthetic process"/>
    <property type="evidence" value="ECO:0007669"/>
    <property type="project" value="InterPro"/>
</dbReference>
<dbReference type="Pfam" id="PF03936">
    <property type="entry name" value="Terpene_synth_C"/>
    <property type="match status" value="1"/>
</dbReference>
<dbReference type="Gene3D" id="1.50.10.130">
    <property type="entry name" value="Terpene synthase, N-terminal domain"/>
    <property type="match status" value="1"/>
</dbReference>
<evidence type="ECO:0000256" key="4">
    <source>
        <dbReference type="ARBA" id="ARBA00023239"/>
    </source>
</evidence>
<feature type="domain" description="Terpene synthase metal-binding" evidence="6">
    <location>
        <begin position="491"/>
        <end position="729"/>
    </location>
</feature>
<dbReference type="GO" id="GO:0010333">
    <property type="term" value="F:terpene synthase activity"/>
    <property type="evidence" value="ECO:0007669"/>
    <property type="project" value="InterPro"/>
</dbReference>
<dbReference type="SFLD" id="SFLDS00005">
    <property type="entry name" value="Isoprenoid_Synthase_Type_I"/>
    <property type="match status" value="1"/>
</dbReference>
<evidence type="ECO:0000256" key="1">
    <source>
        <dbReference type="ARBA" id="ARBA00001946"/>
    </source>
</evidence>
<evidence type="ECO:0000256" key="3">
    <source>
        <dbReference type="ARBA" id="ARBA00022842"/>
    </source>
</evidence>
<dbReference type="InterPro" id="IPR001906">
    <property type="entry name" value="Terpene_synth_N"/>
</dbReference>
<name>A0A9Q0L469_9MAGN</name>
<dbReference type="FunFam" id="1.50.10.130:FF:000002">
    <property type="entry name" value="Ent-copalyl diphosphate synthase, chloroplastic"/>
    <property type="match status" value="1"/>
</dbReference>
<dbReference type="AlphaFoldDB" id="A0A9Q0L469"/>
<dbReference type="InterPro" id="IPR008930">
    <property type="entry name" value="Terpenoid_cyclase/PrenylTrfase"/>
</dbReference>
<evidence type="ECO:0000313" key="7">
    <source>
        <dbReference type="EMBL" id="KAJ4981935.1"/>
    </source>
</evidence>
<dbReference type="FunFam" id="1.50.10.160:FF:000002">
    <property type="entry name" value="cis-abienol synthase, chloroplastic"/>
    <property type="match status" value="1"/>
</dbReference>
<dbReference type="EMBL" id="JAMYWD010000001">
    <property type="protein sequence ID" value="KAJ4981935.1"/>
    <property type="molecule type" value="Genomic_DNA"/>
</dbReference>
<protein>
    <recommendedName>
        <fullName evidence="9">Ent-kaurene synthase</fullName>
    </recommendedName>
</protein>
<dbReference type="Gene3D" id="1.50.10.160">
    <property type="match status" value="1"/>
</dbReference>
<proteinExistence type="predicted"/>
<dbReference type="SUPFAM" id="SSF48576">
    <property type="entry name" value="Terpenoid synthases"/>
    <property type="match status" value="1"/>
</dbReference>
<comment type="cofactor">
    <cofactor evidence="1">
        <name>Mg(2+)</name>
        <dbReference type="ChEBI" id="CHEBI:18420"/>
    </cofactor>
</comment>
<dbReference type="InterPro" id="IPR044814">
    <property type="entry name" value="Terpene_cyclase_plant_C1"/>
</dbReference>
<keyword evidence="8" id="KW-1185">Reference proteome</keyword>
<evidence type="ECO:0000259" key="6">
    <source>
        <dbReference type="Pfam" id="PF03936"/>
    </source>
</evidence>
<dbReference type="InterPro" id="IPR034741">
    <property type="entry name" value="Terpene_cyclase-like_1_C"/>
</dbReference>
<dbReference type="Pfam" id="PF01397">
    <property type="entry name" value="Terpene_synth"/>
    <property type="match status" value="1"/>
</dbReference>
<dbReference type="PANTHER" id="PTHR31739:SF3">
    <property type="entry name" value="ENT-KAUR-16-ENE SYNTHASE, CHLOROPLASTIC"/>
    <property type="match status" value="1"/>
</dbReference>
<dbReference type="SFLD" id="SFLDG01019">
    <property type="entry name" value="Terpene_Cyclase_Like_1_C_Termi"/>
    <property type="match status" value="1"/>
</dbReference>
<dbReference type="InterPro" id="IPR036965">
    <property type="entry name" value="Terpene_synth_N_sf"/>
</dbReference>
<evidence type="ECO:0000259" key="5">
    <source>
        <dbReference type="Pfam" id="PF01397"/>
    </source>
</evidence>
<dbReference type="InterPro" id="IPR050148">
    <property type="entry name" value="Terpene_synthase-like"/>
</dbReference>
<dbReference type="CDD" id="cd00684">
    <property type="entry name" value="Terpene_cyclase_plant_C1"/>
    <property type="match status" value="1"/>
</dbReference>
<feature type="domain" description="Terpene synthase N-terminal" evidence="5">
    <location>
        <begin position="221"/>
        <end position="422"/>
    </location>
</feature>
<dbReference type="Gene3D" id="1.10.600.10">
    <property type="entry name" value="Farnesyl Diphosphate Synthase"/>
    <property type="match status" value="1"/>
</dbReference>